<protein>
    <recommendedName>
        <fullName evidence="6">DUF4132 domain-containing protein</fullName>
    </recommendedName>
</protein>
<name>A0A1E3A2Y2_9FIRM</name>
<proteinExistence type="predicted"/>
<evidence type="ECO:0008006" key="6">
    <source>
        <dbReference type="Google" id="ProtNLM"/>
    </source>
</evidence>
<evidence type="ECO:0000259" key="1">
    <source>
        <dbReference type="Pfam" id="PF13569"/>
    </source>
</evidence>
<accession>A0A1E3A2Y2</accession>
<organism evidence="4 5">
    <name type="scientific">Eisenbergiella tayi</name>
    <dbReference type="NCBI Taxonomy" id="1432052"/>
    <lineage>
        <taxon>Bacteria</taxon>
        <taxon>Bacillati</taxon>
        <taxon>Bacillota</taxon>
        <taxon>Clostridia</taxon>
        <taxon>Lachnospirales</taxon>
        <taxon>Lachnospiraceae</taxon>
        <taxon>Eisenbergiella</taxon>
    </lineage>
</organism>
<gene>
    <name evidence="4" type="ORF">BEH84_06068</name>
</gene>
<dbReference type="EMBL" id="MCGI01000008">
    <property type="protein sequence ID" value="ODM02837.1"/>
    <property type="molecule type" value="Genomic_DNA"/>
</dbReference>
<dbReference type="InterPro" id="IPR043782">
    <property type="entry name" value="DUF5724"/>
</dbReference>
<dbReference type="Pfam" id="PF13569">
    <property type="entry name" value="DUF4132"/>
    <property type="match status" value="1"/>
</dbReference>
<dbReference type="InterPro" id="IPR025406">
    <property type="entry name" value="DUF4132"/>
</dbReference>
<dbReference type="PATRIC" id="fig|1432052.3.peg.6708"/>
<dbReference type="RefSeq" id="WP_069159395.1">
    <property type="nucleotide sequence ID" value="NZ_DBFYTC010000019.1"/>
</dbReference>
<dbReference type="Pfam" id="PF24879">
    <property type="entry name" value="DUF7737"/>
    <property type="match status" value="1"/>
</dbReference>
<comment type="caution">
    <text evidence="4">The sequence shown here is derived from an EMBL/GenBank/DDBJ whole genome shotgun (WGS) entry which is preliminary data.</text>
</comment>
<evidence type="ECO:0000313" key="5">
    <source>
        <dbReference type="Proteomes" id="UP000095003"/>
    </source>
</evidence>
<sequence>MEYNYQSRQKLVEAYKGKWKRKLILASGDTKEAMEQMEKFGQYRPEVNAFLKGVEAKFGDGGFLTPSEFMRKKYKKLVDLYAGKAFAEDFYYIIDKFNQFPYSHSVYRRSVRTKSYLPCLEHVFRLLYACRVMNFYECTLADYLLDRLPEEKLDYKRHPVYGFTMQYLDDLIAAAIDRGDEAVTAAVKDILLSDNNTAVITVDLIRGIIKSSSASLHRLLSDFLLAARLQEGVRQAICENADCGTVEAFQTIFAAVCENNLIRFASVKRAVAVWTGICDVENADRISDKMLVLMKDALNDPGAAQTYISSNDSIRIGIGLWTLAFYELQDAIGVMGKFLEHGTRNQILTMSYFNRTLEWEAFTGITARKAILQFASDPEMAAAFMPTYLSGVEEYVRYALGGSRPGNTGEKTYMPIPLNWLFGSREEALEHYSVLKSLLEGMKKKKLEFVPCVFPWYGVELSRGQLIKRMCVIAYALEDSAFIEDAAGKVMEIDISGTYESRSKWVELLLHSPENERQKALLLSFLGDKETMTRKTAFRLVEELELSDADYRELEGLLKYKKEDIRQNVLKLLEKQEDKGLEESVKRLLASPLPAVREGGLTLVREARIRGRSEELLERLAEEAGKLEGSSDKEQILLEEVRGESSSSQILETEGYGLYRKDVTPVCPKPTEGRENLRAYFRTDPGRLEEIIRSLYALLDENADLEYKAANGYEMLLGNHLVMTSHDASLTLADRYPFKELWIRFYQEHIGDPHLVKLLLLAWSNGLGEGYRVKRQETLLRYEKMLLGDIVKFRIPQKQGVQHGYGNSPHTVLTILNSIYGETQGRCAALEMAALIADEIPAEDLWYEKIKDTRYYYVSDPGEFALTDITAVNSMIRSLAVWKTEEEFREGFFALYRLDQLFDYNAHSSTGYYSYNRNSRTLLTIYEYIRAFQLGLIPADTVYKAAFETIGLGVSLEDLSRLVSERLLPYDKNRLSAYLSEEELVEEKVNPENPFVKQGKEFFFRITDTILDVELKRGDLPTVFSSSISSIKRIYGMERMIDILKALGNDKLDRSAYYYWSGSRTGKKECLSYLLQICYPLEGEDAGKLKALLKGTKIKEQKIIETAMYAPQWLDIIEEYLGWPGLKSGCYYFMAHMNERFDDKKKAMIARYTPLSPEELNNGAFDLNWFEEAYSLLGKERFDRLYDAAKYISDGSKHARARKYADAALGRVTAEEMEPVIREKRNKDLLMSYGLAPARERRELPHRYEFLQQFRKDSRQFGAQRRASEALAVSVAMKNMATRAGFADVTRLTLAMETELVKEYRPYFDKKEEDGVFLQLKVDENGRPSIAAEKAGKPLKSVPAGLKKNAYYLQLKEIHTKLKEQHSRCVKMFEQAMEEREAYRYEELQALCENPVTRPVVQSLVFIGAEREESAGSPAIGFLKAEGLYDWEDKCTHPEGGELFRVAHPADFYEAGCWRKYQKKLFAEEKKQPFKQVFRELYIKLPEELDRTHSLMFAGNQIQPAKTAACLKTRRWVADYEEGLQKIYYKENIIAHIYAQADWFSPSDIEAPTLEWVEFTHRKTGESIKVKDIPAIVYSEVMRDVDLAVSVAHAGGVDPETSHSTVEMRKAIVEYNLPLFGIDNVVLEGSHALIKGSRGNYSIHLGSGVIHRQGGHQIQVLPVHSQSRGKLFLPFLDEDPKTAEIMSKIVLFAGDTKIKDPYILNQLQE</sequence>
<dbReference type="GeneID" id="93304600"/>
<evidence type="ECO:0000259" key="2">
    <source>
        <dbReference type="Pfam" id="PF18991"/>
    </source>
</evidence>
<evidence type="ECO:0000259" key="3">
    <source>
        <dbReference type="Pfam" id="PF24879"/>
    </source>
</evidence>
<feature type="domain" description="DUF4132" evidence="1">
    <location>
        <begin position="1336"/>
        <end position="1516"/>
    </location>
</feature>
<feature type="domain" description="DUF7737" evidence="3">
    <location>
        <begin position="1606"/>
        <end position="1707"/>
    </location>
</feature>
<dbReference type="InterPro" id="IPR056639">
    <property type="entry name" value="DUF7737"/>
</dbReference>
<dbReference type="Proteomes" id="UP000095003">
    <property type="component" value="Unassembled WGS sequence"/>
</dbReference>
<feature type="domain" description="DUF5724" evidence="2">
    <location>
        <begin position="50"/>
        <end position="1296"/>
    </location>
</feature>
<reference evidence="4 5" key="1">
    <citation type="submission" date="2016-07" db="EMBL/GenBank/DDBJ databases">
        <title>Characterization of isolates of Eisenbergiella tayi derived from blood cultures, using whole genome sequencing.</title>
        <authorList>
            <person name="Burdz T."/>
            <person name="Wiebe D."/>
            <person name="Huynh C."/>
            <person name="Bernard K."/>
        </authorList>
    </citation>
    <scope>NUCLEOTIDE SEQUENCE [LARGE SCALE GENOMIC DNA]</scope>
    <source>
        <strain evidence="4 5">NML 120489</strain>
    </source>
</reference>
<dbReference type="Pfam" id="PF18991">
    <property type="entry name" value="DUF5724"/>
    <property type="match status" value="1"/>
</dbReference>
<evidence type="ECO:0000313" key="4">
    <source>
        <dbReference type="EMBL" id="ODM02837.1"/>
    </source>
</evidence>